<proteinExistence type="predicted"/>
<gene>
    <name evidence="1" type="ORF">AGERDE_LOCUS2242</name>
</gene>
<keyword evidence="2" id="KW-1185">Reference proteome</keyword>
<dbReference type="Proteomes" id="UP000789831">
    <property type="component" value="Unassembled WGS sequence"/>
</dbReference>
<protein>
    <submittedName>
        <fullName evidence="1">10020_t:CDS:1</fullName>
    </submittedName>
</protein>
<dbReference type="EMBL" id="CAJVPL010000180">
    <property type="protein sequence ID" value="CAG8460832.1"/>
    <property type="molecule type" value="Genomic_DNA"/>
</dbReference>
<name>A0A9N8VSG6_9GLOM</name>
<sequence>MTSSLPEDPATIVAEETFSNSLKPYTIFSNLCNEDFTSTVPEEALISQHGYRNQIDLDDSSNNDEQFERLANDLLIYFHKLFDAIEIAKIGAFLRAYIDKNVFCIKMELSLNKII</sequence>
<evidence type="ECO:0000313" key="2">
    <source>
        <dbReference type="Proteomes" id="UP000789831"/>
    </source>
</evidence>
<reference evidence="1" key="1">
    <citation type="submission" date="2021-06" db="EMBL/GenBank/DDBJ databases">
        <authorList>
            <person name="Kallberg Y."/>
            <person name="Tangrot J."/>
            <person name="Rosling A."/>
        </authorList>
    </citation>
    <scope>NUCLEOTIDE SEQUENCE</scope>
    <source>
        <strain evidence="1">MT106</strain>
    </source>
</reference>
<dbReference type="AlphaFoldDB" id="A0A9N8VSG6"/>
<accession>A0A9N8VSG6</accession>
<comment type="caution">
    <text evidence="1">The sequence shown here is derived from an EMBL/GenBank/DDBJ whole genome shotgun (WGS) entry which is preliminary data.</text>
</comment>
<organism evidence="1 2">
    <name type="scientific">Ambispora gerdemannii</name>
    <dbReference type="NCBI Taxonomy" id="144530"/>
    <lineage>
        <taxon>Eukaryota</taxon>
        <taxon>Fungi</taxon>
        <taxon>Fungi incertae sedis</taxon>
        <taxon>Mucoromycota</taxon>
        <taxon>Glomeromycotina</taxon>
        <taxon>Glomeromycetes</taxon>
        <taxon>Archaeosporales</taxon>
        <taxon>Ambisporaceae</taxon>
        <taxon>Ambispora</taxon>
    </lineage>
</organism>
<evidence type="ECO:0000313" key="1">
    <source>
        <dbReference type="EMBL" id="CAG8460832.1"/>
    </source>
</evidence>